<gene>
    <name evidence="11" type="primary">alaS</name>
    <name evidence="11" type="ORF">RUMOBE_01175</name>
</gene>
<keyword evidence="5" id="KW-0547">Nucleotide-binding</keyword>
<dbReference type="Gene3D" id="3.30.930.10">
    <property type="entry name" value="Bira Bifunctional Protein, Domain 2"/>
    <property type="match status" value="1"/>
</dbReference>
<dbReference type="AlphaFoldDB" id="A5ZQA5"/>
<dbReference type="GO" id="GO:0005524">
    <property type="term" value="F:ATP binding"/>
    <property type="evidence" value="ECO:0007669"/>
    <property type="project" value="UniProtKB-KW"/>
</dbReference>
<sequence length="153" mass="17759">MKKYGVNELRQMFLDFMESKGHLVMKSFSLVPQGDKSLLLINAGMAPLKPYFTGAEKPPRTRVSTCQKCIRTGDIENVGKTARHGTFFEMLGNFSFGDYFKTEAIHWSWEFLTEVVGLDANRLYPSVYQDDDEAFDIWNKRNRNPGRQNFPFW</sequence>
<dbReference type="InterPro" id="IPR018165">
    <property type="entry name" value="Ala-tRNA-synth_IIc_core"/>
</dbReference>
<keyword evidence="6" id="KW-0067">ATP-binding</keyword>
<dbReference type="GO" id="GO:0016740">
    <property type="term" value="F:transferase activity"/>
    <property type="evidence" value="ECO:0007669"/>
    <property type="project" value="UniProtKB-ARBA"/>
</dbReference>
<dbReference type="GO" id="GO:0000049">
    <property type="term" value="F:tRNA binding"/>
    <property type="evidence" value="ECO:0007669"/>
    <property type="project" value="UniProtKB-KW"/>
</dbReference>
<reference evidence="11 12" key="2">
    <citation type="submission" date="2007-04" db="EMBL/GenBank/DDBJ databases">
        <title>Draft genome sequence of Ruminococcus obeum (ATCC 29174).</title>
        <authorList>
            <person name="Sudarsanam P."/>
            <person name="Ley R."/>
            <person name="Guruge J."/>
            <person name="Turnbaugh P.J."/>
            <person name="Mahowald M."/>
            <person name="Liep D."/>
            <person name="Gordon J."/>
        </authorList>
    </citation>
    <scope>NUCLEOTIDE SEQUENCE [LARGE SCALE GENOMIC DNA]</scope>
    <source>
        <strain evidence="11 12">ATCC 29174</strain>
    </source>
</reference>
<evidence type="ECO:0000256" key="7">
    <source>
        <dbReference type="ARBA" id="ARBA00022884"/>
    </source>
</evidence>
<dbReference type="PROSITE" id="PS50860">
    <property type="entry name" value="AA_TRNA_LIGASE_II_ALA"/>
    <property type="match status" value="1"/>
</dbReference>
<comment type="similarity">
    <text evidence="1">Belongs to the class-II aminoacyl-tRNA synthetase family.</text>
</comment>
<dbReference type="SUPFAM" id="SSF55681">
    <property type="entry name" value="Class II aaRS and biotin synthetases"/>
    <property type="match status" value="1"/>
</dbReference>
<evidence type="ECO:0000256" key="9">
    <source>
        <dbReference type="ARBA" id="ARBA00023146"/>
    </source>
</evidence>
<proteinExistence type="inferred from homology"/>
<evidence type="ECO:0000313" key="12">
    <source>
        <dbReference type="Proteomes" id="UP000006002"/>
    </source>
</evidence>
<keyword evidence="8" id="KW-0648">Protein biosynthesis</keyword>
<keyword evidence="9" id="KW-0030">Aminoacyl-tRNA synthetase</keyword>
<evidence type="ECO:0000313" key="11">
    <source>
        <dbReference type="EMBL" id="EDM88269.1"/>
    </source>
</evidence>
<dbReference type="PANTHER" id="PTHR11777:SF9">
    <property type="entry name" value="ALANINE--TRNA LIGASE, CYTOPLASMIC"/>
    <property type="match status" value="1"/>
</dbReference>
<dbReference type="Pfam" id="PF01411">
    <property type="entry name" value="tRNA-synt_2c"/>
    <property type="match status" value="1"/>
</dbReference>
<dbReference type="EC" id="6.1.1.7" evidence="2"/>
<dbReference type="InterPro" id="IPR018164">
    <property type="entry name" value="Ala-tRNA-synth_IIc_N"/>
</dbReference>
<evidence type="ECO:0000256" key="6">
    <source>
        <dbReference type="ARBA" id="ARBA00022840"/>
    </source>
</evidence>
<keyword evidence="7" id="KW-0694">RNA-binding</keyword>
<dbReference type="InterPro" id="IPR045864">
    <property type="entry name" value="aa-tRNA-synth_II/BPL/LPL"/>
</dbReference>
<reference evidence="11 12" key="1">
    <citation type="submission" date="2007-03" db="EMBL/GenBank/DDBJ databases">
        <authorList>
            <person name="Fulton L."/>
            <person name="Clifton S."/>
            <person name="Fulton B."/>
            <person name="Xu J."/>
            <person name="Minx P."/>
            <person name="Pepin K.H."/>
            <person name="Johnson M."/>
            <person name="Thiruvilangam P."/>
            <person name="Bhonagiri V."/>
            <person name="Nash W.E."/>
            <person name="Mardis E.R."/>
            <person name="Wilson R.K."/>
        </authorList>
    </citation>
    <scope>NUCLEOTIDE SEQUENCE [LARGE SCALE GENOMIC DNA]</scope>
    <source>
        <strain evidence="11 12">ATCC 29174</strain>
    </source>
</reference>
<organism evidence="11 12">
    <name type="scientific">Blautia obeum ATCC 29174</name>
    <dbReference type="NCBI Taxonomy" id="411459"/>
    <lineage>
        <taxon>Bacteria</taxon>
        <taxon>Bacillati</taxon>
        <taxon>Bacillota</taxon>
        <taxon>Clostridia</taxon>
        <taxon>Lachnospirales</taxon>
        <taxon>Lachnospiraceae</taxon>
        <taxon>Blautia</taxon>
    </lineage>
</organism>
<dbReference type="GO" id="GO:0005829">
    <property type="term" value="C:cytosol"/>
    <property type="evidence" value="ECO:0007669"/>
    <property type="project" value="TreeGrafter"/>
</dbReference>
<dbReference type="HOGENOM" id="CLU_004485_6_1_9"/>
<evidence type="ECO:0000256" key="1">
    <source>
        <dbReference type="ARBA" id="ARBA00008226"/>
    </source>
</evidence>
<name>A5ZQA5_9FIRM</name>
<keyword evidence="3" id="KW-0820">tRNA-binding</keyword>
<dbReference type="GO" id="GO:0004813">
    <property type="term" value="F:alanine-tRNA ligase activity"/>
    <property type="evidence" value="ECO:0007669"/>
    <property type="project" value="UniProtKB-EC"/>
</dbReference>
<dbReference type="eggNOG" id="COG0013">
    <property type="taxonomic scope" value="Bacteria"/>
</dbReference>
<accession>A5ZQA5</accession>
<dbReference type="EMBL" id="AAVO02000003">
    <property type="protein sequence ID" value="EDM88269.1"/>
    <property type="molecule type" value="Genomic_DNA"/>
</dbReference>
<dbReference type="GO" id="GO:0006419">
    <property type="term" value="P:alanyl-tRNA aminoacylation"/>
    <property type="evidence" value="ECO:0007669"/>
    <property type="project" value="InterPro"/>
</dbReference>
<evidence type="ECO:0000256" key="8">
    <source>
        <dbReference type="ARBA" id="ARBA00022917"/>
    </source>
</evidence>
<evidence type="ECO:0000259" key="10">
    <source>
        <dbReference type="PROSITE" id="PS50860"/>
    </source>
</evidence>
<evidence type="ECO:0000256" key="5">
    <source>
        <dbReference type="ARBA" id="ARBA00022741"/>
    </source>
</evidence>
<evidence type="ECO:0000256" key="2">
    <source>
        <dbReference type="ARBA" id="ARBA00013168"/>
    </source>
</evidence>
<feature type="domain" description="Alanyl-transfer RNA synthetases family profile" evidence="10">
    <location>
        <begin position="4"/>
        <end position="153"/>
    </location>
</feature>
<evidence type="ECO:0000256" key="4">
    <source>
        <dbReference type="ARBA" id="ARBA00022598"/>
    </source>
</evidence>
<dbReference type="PANTHER" id="PTHR11777">
    <property type="entry name" value="ALANYL-TRNA SYNTHETASE"/>
    <property type="match status" value="1"/>
</dbReference>
<comment type="caution">
    <text evidence="11">The sequence shown here is derived from an EMBL/GenBank/DDBJ whole genome shotgun (WGS) entry which is preliminary data.</text>
</comment>
<dbReference type="GO" id="GO:0140096">
    <property type="term" value="F:catalytic activity, acting on a protein"/>
    <property type="evidence" value="ECO:0007669"/>
    <property type="project" value="UniProtKB-ARBA"/>
</dbReference>
<evidence type="ECO:0000256" key="3">
    <source>
        <dbReference type="ARBA" id="ARBA00022555"/>
    </source>
</evidence>
<dbReference type="Proteomes" id="UP000006002">
    <property type="component" value="Unassembled WGS sequence"/>
</dbReference>
<protein>
    <recommendedName>
        <fullName evidence="2">alanine--tRNA ligase</fullName>
        <ecNumber evidence="2">6.1.1.7</ecNumber>
    </recommendedName>
</protein>
<dbReference type="CDD" id="cd00673">
    <property type="entry name" value="AlaRS_core"/>
    <property type="match status" value="1"/>
</dbReference>
<keyword evidence="4 11" id="KW-0436">Ligase</keyword>
<dbReference type="GO" id="GO:0002161">
    <property type="term" value="F:aminoacyl-tRNA deacylase activity"/>
    <property type="evidence" value="ECO:0007669"/>
    <property type="project" value="TreeGrafter"/>
</dbReference>
<dbReference type="InterPro" id="IPR050058">
    <property type="entry name" value="Ala-tRNA_ligase"/>
</dbReference>